<dbReference type="EMBL" id="MQUA01000013">
    <property type="protein sequence ID" value="PQB06557.1"/>
    <property type="molecule type" value="Genomic_DNA"/>
</dbReference>
<gene>
    <name evidence="2" type="ORF">BST83_04805</name>
</gene>
<keyword evidence="1" id="KW-0472">Membrane</keyword>
<protein>
    <recommendedName>
        <fullName evidence="4">Two component regulator three Y domain-containing protein</fullName>
    </recommendedName>
</protein>
<dbReference type="SUPFAM" id="SSF50998">
    <property type="entry name" value="Quinoprotein alcohol dehydrogenase-like"/>
    <property type="match status" value="1"/>
</dbReference>
<reference evidence="2 3" key="1">
    <citation type="submission" date="2016-11" db="EMBL/GenBank/DDBJ databases">
        <title>Trade-off between light-utilization and light-protection in marine flavobacteria.</title>
        <authorList>
            <person name="Kumagai Y."/>
        </authorList>
    </citation>
    <scope>NUCLEOTIDE SEQUENCE [LARGE SCALE GENOMIC DNA]</scope>
    <source>
        <strain evidence="2 3">ATCC 700397</strain>
    </source>
</reference>
<dbReference type="InterPro" id="IPR011110">
    <property type="entry name" value="Reg_prop"/>
</dbReference>
<organism evidence="2 3">
    <name type="scientific">Polaribacter filamentus</name>
    <dbReference type="NCBI Taxonomy" id="53483"/>
    <lineage>
        <taxon>Bacteria</taxon>
        <taxon>Pseudomonadati</taxon>
        <taxon>Bacteroidota</taxon>
        <taxon>Flavobacteriia</taxon>
        <taxon>Flavobacteriales</taxon>
        <taxon>Flavobacteriaceae</taxon>
    </lineage>
</organism>
<dbReference type="Gene3D" id="2.60.40.10">
    <property type="entry name" value="Immunoglobulins"/>
    <property type="match status" value="1"/>
</dbReference>
<dbReference type="RefSeq" id="WP_104808809.1">
    <property type="nucleotide sequence ID" value="NZ_MQUA01000013.1"/>
</dbReference>
<dbReference type="InterPro" id="IPR015943">
    <property type="entry name" value="WD40/YVTN_repeat-like_dom_sf"/>
</dbReference>
<sequence>MMFYKKNLPIFFLLVFVNVFAQQNNLRLFTIDDGLPSNIIFDVKQDETGYLWIATDKGILQFDGDDFTQITKYKTTNLATTNNFIYIGLENGLFIKKRSKEKFLESKKVLKTFFFKEEVFVGTVQGIYSIKKGSLQPIKIKKEIDTANINDLLFANNAFYIGTNKGLWKLNHLENPNKIEKINNDNIISLTSFQDEIIAATFRNGLKTIDINSVEKTITTKENLTSVKKLKNEIWVTSSKNGIEIFTLPSFSFKQKINKYNSLKTDAINVVYKDNQNTIWIATNKGLYRLKNEESINLKDNKPLVYFENLIVNNQNVDSLLDSNKSINFLPSENNISFNFKTVDLINYQKVKYRYKLNSKFSSWSSSNSVQFANLNAGKYTFEIQSKIDENLSEIKHFSFKIKTPLYRKTEFILVTIILILLAGYFLLNFYIRNINKKIKRKLTS</sequence>
<dbReference type="InterPro" id="IPR013783">
    <property type="entry name" value="Ig-like_fold"/>
</dbReference>
<accession>A0A2S7KV99</accession>
<evidence type="ECO:0000256" key="1">
    <source>
        <dbReference type="SAM" id="Phobius"/>
    </source>
</evidence>
<evidence type="ECO:0008006" key="4">
    <source>
        <dbReference type="Google" id="ProtNLM"/>
    </source>
</evidence>
<keyword evidence="1" id="KW-1133">Transmembrane helix</keyword>
<dbReference type="Gene3D" id="2.130.10.10">
    <property type="entry name" value="YVTN repeat-like/Quinoprotein amine dehydrogenase"/>
    <property type="match status" value="1"/>
</dbReference>
<dbReference type="AlphaFoldDB" id="A0A2S7KV99"/>
<evidence type="ECO:0000313" key="2">
    <source>
        <dbReference type="EMBL" id="PQB06557.1"/>
    </source>
</evidence>
<dbReference type="OrthoDB" id="9809670at2"/>
<dbReference type="Proteomes" id="UP000239522">
    <property type="component" value="Unassembled WGS sequence"/>
</dbReference>
<dbReference type="InterPro" id="IPR011047">
    <property type="entry name" value="Quinoprotein_ADH-like_sf"/>
</dbReference>
<keyword evidence="3" id="KW-1185">Reference proteome</keyword>
<name>A0A2S7KV99_9FLAO</name>
<keyword evidence="1" id="KW-0812">Transmembrane</keyword>
<dbReference type="Pfam" id="PF07494">
    <property type="entry name" value="Reg_prop"/>
    <property type="match status" value="2"/>
</dbReference>
<proteinExistence type="predicted"/>
<evidence type="ECO:0000313" key="3">
    <source>
        <dbReference type="Proteomes" id="UP000239522"/>
    </source>
</evidence>
<comment type="caution">
    <text evidence="2">The sequence shown here is derived from an EMBL/GenBank/DDBJ whole genome shotgun (WGS) entry which is preliminary data.</text>
</comment>
<feature type="transmembrane region" description="Helical" evidence="1">
    <location>
        <begin position="412"/>
        <end position="432"/>
    </location>
</feature>